<dbReference type="EMBL" id="SNYC01000006">
    <property type="protein sequence ID" value="TDQ07445.1"/>
    <property type="molecule type" value="Genomic_DNA"/>
</dbReference>
<dbReference type="AlphaFoldDB" id="A0A4R6SSS2"/>
<dbReference type="GO" id="GO:0015627">
    <property type="term" value="C:type II protein secretion system complex"/>
    <property type="evidence" value="ECO:0007669"/>
    <property type="project" value="TreeGrafter"/>
</dbReference>
<evidence type="ECO:0000256" key="1">
    <source>
        <dbReference type="SAM" id="Phobius"/>
    </source>
</evidence>
<dbReference type="SUPFAM" id="SSF47781">
    <property type="entry name" value="RuvA domain 2-like"/>
    <property type="match status" value="3"/>
</dbReference>
<dbReference type="Proteomes" id="UP000295620">
    <property type="component" value="Unassembled WGS sequence"/>
</dbReference>
<dbReference type="PANTHER" id="PTHR21180">
    <property type="entry name" value="ENDONUCLEASE/EXONUCLEASE/PHOSPHATASE FAMILY DOMAIN-CONTAINING PROTEIN 1"/>
    <property type="match status" value="1"/>
</dbReference>
<name>A0A4R6SSS2_9SPHI</name>
<keyword evidence="1" id="KW-0472">Membrane</keyword>
<evidence type="ECO:0000313" key="2">
    <source>
        <dbReference type="EMBL" id="TDQ07445.1"/>
    </source>
</evidence>
<dbReference type="GO" id="GO:0015628">
    <property type="term" value="P:protein secretion by the type II secretion system"/>
    <property type="evidence" value="ECO:0007669"/>
    <property type="project" value="TreeGrafter"/>
</dbReference>
<gene>
    <name evidence="2" type="ORF">ATK78_3571</name>
</gene>
<dbReference type="RefSeq" id="WP_133577415.1">
    <property type="nucleotide sequence ID" value="NZ_SNYC01000006.1"/>
</dbReference>
<dbReference type="Pfam" id="PF12836">
    <property type="entry name" value="HHH_3"/>
    <property type="match status" value="3"/>
</dbReference>
<protein>
    <submittedName>
        <fullName evidence="2">DNA uptake protein ComE-like DNA-binding protein</fullName>
    </submittedName>
</protein>
<comment type="caution">
    <text evidence="2">The sequence shown here is derived from an EMBL/GenBank/DDBJ whole genome shotgun (WGS) entry which is preliminary data.</text>
</comment>
<dbReference type="PANTHER" id="PTHR21180:SF32">
    <property type="entry name" value="ENDONUCLEASE_EXONUCLEASE_PHOSPHATASE FAMILY DOMAIN-CONTAINING PROTEIN 1"/>
    <property type="match status" value="1"/>
</dbReference>
<sequence length="302" mass="34744">MKKWLNDAFGFSKAEFNGLLGLLGLIVLIGTVPYGYNLVKTGDTIDAKSTEVVKMLFLSEKDGIAHNKILPGNAYLKRKPVLFYFDPNEIDADEWQILGLSERQSASILKYRAKGGQFRKPEDLKKMYVISHELYERLVPYVRINDQSELTSGFENPIIKEKDQDHPLSVLRIIEINGADSTALEEIRGIGPAFALRIMKYRERIGGFYKKEQLMEVFGLDSTKYMEIKDQFIVDVSKIKKINVNEAMPEDFKNHPYIRYKQVNALIQYRKQHGNYINIAELNNVVILSPEVLKRLAPYLTF</sequence>
<accession>A0A4R6SSS2</accession>
<dbReference type="OrthoDB" id="981124at2"/>
<organism evidence="2 3">
    <name type="scientific">Pedobacter metabolipauper</name>
    <dbReference type="NCBI Taxonomy" id="425513"/>
    <lineage>
        <taxon>Bacteria</taxon>
        <taxon>Pseudomonadati</taxon>
        <taxon>Bacteroidota</taxon>
        <taxon>Sphingobacteriia</taxon>
        <taxon>Sphingobacteriales</taxon>
        <taxon>Sphingobacteriaceae</taxon>
        <taxon>Pedobacter</taxon>
    </lineage>
</organism>
<evidence type="ECO:0000313" key="3">
    <source>
        <dbReference type="Proteomes" id="UP000295620"/>
    </source>
</evidence>
<proteinExistence type="predicted"/>
<feature type="transmembrane region" description="Helical" evidence="1">
    <location>
        <begin position="20"/>
        <end position="39"/>
    </location>
</feature>
<keyword evidence="3" id="KW-1185">Reference proteome</keyword>
<keyword evidence="2" id="KW-0238">DNA-binding</keyword>
<dbReference type="InterPro" id="IPR010994">
    <property type="entry name" value="RuvA_2-like"/>
</dbReference>
<dbReference type="Gene3D" id="1.10.150.310">
    <property type="entry name" value="Tex RuvX-like domain-like"/>
    <property type="match status" value="1"/>
</dbReference>
<dbReference type="GO" id="GO:0003677">
    <property type="term" value="F:DNA binding"/>
    <property type="evidence" value="ECO:0007669"/>
    <property type="project" value="UniProtKB-KW"/>
</dbReference>
<reference evidence="2 3" key="1">
    <citation type="submission" date="2019-03" db="EMBL/GenBank/DDBJ databases">
        <title>Genomic Encyclopedia of Archaeal and Bacterial Type Strains, Phase II (KMG-II): from individual species to whole genera.</title>
        <authorList>
            <person name="Goeker M."/>
        </authorList>
    </citation>
    <scope>NUCLEOTIDE SEQUENCE [LARGE SCALE GENOMIC DNA]</scope>
    <source>
        <strain evidence="2 3">DSM 19035</strain>
    </source>
</reference>
<dbReference type="InterPro" id="IPR051675">
    <property type="entry name" value="Endo/Exo/Phosphatase_dom_1"/>
</dbReference>
<keyword evidence="1" id="KW-0812">Transmembrane</keyword>
<keyword evidence="1" id="KW-1133">Transmembrane helix</keyword>
<dbReference type="Gene3D" id="1.10.150.280">
    <property type="entry name" value="AF1531-like domain"/>
    <property type="match status" value="2"/>
</dbReference>